<dbReference type="EMBL" id="MU275950">
    <property type="protein sequence ID" value="KAI0045492.1"/>
    <property type="molecule type" value="Genomic_DNA"/>
</dbReference>
<reference evidence="1" key="2">
    <citation type="journal article" date="2022" name="New Phytol.">
        <title>Evolutionary transition to the ectomycorrhizal habit in the genomes of a hyperdiverse lineage of mushroom-forming fungi.</title>
        <authorList>
            <person name="Looney B."/>
            <person name="Miyauchi S."/>
            <person name="Morin E."/>
            <person name="Drula E."/>
            <person name="Courty P.E."/>
            <person name="Kohler A."/>
            <person name="Kuo A."/>
            <person name="LaButti K."/>
            <person name="Pangilinan J."/>
            <person name="Lipzen A."/>
            <person name="Riley R."/>
            <person name="Andreopoulos W."/>
            <person name="He G."/>
            <person name="Johnson J."/>
            <person name="Nolan M."/>
            <person name="Tritt A."/>
            <person name="Barry K.W."/>
            <person name="Grigoriev I.V."/>
            <person name="Nagy L.G."/>
            <person name="Hibbett D."/>
            <person name="Henrissat B."/>
            <person name="Matheny P.B."/>
            <person name="Labbe J."/>
            <person name="Martin F.M."/>
        </authorList>
    </citation>
    <scope>NUCLEOTIDE SEQUENCE</scope>
    <source>
        <strain evidence="1">FP105234-sp</strain>
    </source>
</reference>
<name>A0ACB8RNK2_9AGAM</name>
<evidence type="ECO:0000313" key="2">
    <source>
        <dbReference type="Proteomes" id="UP000814033"/>
    </source>
</evidence>
<sequence length="378" mass="39773">MQADANIPLDSQQAHRGGSGPLDRHTAAADKARTMLNRAEALYARIDVAYEELTIPPEALAAAYANISAAFDDLAAAIVELSAVFPRTTIRTILARSVPIVSGYLLCLLDTPEARATVFAQAFLYAAVLVARCTRGASGNIYDESVHKCLNKGFLERICGGVGVGVFCMLYPHYGATAATGLTALAMALVCLVIAAAIRYVLPPDAYGYLRTAVRKHVTHAGAQPPPPGGQQSPAAAHASYRADVTSQLAAVRPTLRLAGAPRPTTRDACAALAGHALHGCAPVAVCYLGLFWPARGAPIVSALSVIFLSDVLIPGTLDRRMSAASLLTLAFITWSIGIRIYHAAHPLYGAVAAGVLIAKALEPDSPNPLRDHVWNKL</sequence>
<keyword evidence="2" id="KW-1185">Reference proteome</keyword>
<accession>A0ACB8RNK2</accession>
<reference evidence="1" key="1">
    <citation type="submission" date="2021-02" db="EMBL/GenBank/DDBJ databases">
        <authorList>
            <consortium name="DOE Joint Genome Institute"/>
            <person name="Ahrendt S."/>
            <person name="Looney B.P."/>
            <person name="Miyauchi S."/>
            <person name="Morin E."/>
            <person name="Drula E."/>
            <person name="Courty P.E."/>
            <person name="Chicoki N."/>
            <person name="Fauchery L."/>
            <person name="Kohler A."/>
            <person name="Kuo A."/>
            <person name="Labutti K."/>
            <person name="Pangilinan J."/>
            <person name="Lipzen A."/>
            <person name="Riley R."/>
            <person name="Andreopoulos W."/>
            <person name="He G."/>
            <person name="Johnson J."/>
            <person name="Barry K.W."/>
            <person name="Grigoriev I.V."/>
            <person name="Nagy L."/>
            <person name="Hibbett D."/>
            <person name="Henrissat B."/>
            <person name="Matheny P.B."/>
            <person name="Labbe J."/>
            <person name="Martin F."/>
        </authorList>
    </citation>
    <scope>NUCLEOTIDE SEQUENCE</scope>
    <source>
        <strain evidence="1">FP105234-sp</strain>
    </source>
</reference>
<proteinExistence type="predicted"/>
<comment type="caution">
    <text evidence="1">The sequence shown here is derived from an EMBL/GenBank/DDBJ whole genome shotgun (WGS) entry which is preliminary data.</text>
</comment>
<dbReference type="Proteomes" id="UP000814033">
    <property type="component" value="Unassembled WGS sequence"/>
</dbReference>
<evidence type="ECO:0000313" key="1">
    <source>
        <dbReference type="EMBL" id="KAI0045492.1"/>
    </source>
</evidence>
<protein>
    <submittedName>
        <fullName evidence="1">Uncharacterized protein</fullName>
    </submittedName>
</protein>
<gene>
    <name evidence="1" type="ORF">FA95DRAFT_1680435</name>
</gene>
<organism evidence="1 2">
    <name type="scientific">Auriscalpium vulgare</name>
    <dbReference type="NCBI Taxonomy" id="40419"/>
    <lineage>
        <taxon>Eukaryota</taxon>
        <taxon>Fungi</taxon>
        <taxon>Dikarya</taxon>
        <taxon>Basidiomycota</taxon>
        <taxon>Agaricomycotina</taxon>
        <taxon>Agaricomycetes</taxon>
        <taxon>Russulales</taxon>
        <taxon>Auriscalpiaceae</taxon>
        <taxon>Auriscalpium</taxon>
    </lineage>
</organism>